<comment type="caution">
    <text evidence="1">The sequence shown here is derived from an EMBL/GenBank/DDBJ whole genome shotgun (WGS) entry which is preliminary data.</text>
</comment>
<name>A0ACB6ZJ77_THEGA</name>
<dbReference type="EMBL" id="MU118001">
    <property type="protein sequence ID" value="KAF9649201.1"/>
    <property type="molecule type" value="Genomic_DNA"/>
</dbReference>
<dbReference type="Proteomes" id="UP000886501">
    <property type="component" value="Unassembled WGS sequence"/>
</dbReference>
<reference evidence="1" key="2">
    <citation type="journal article" date="2020" name="Nat. Commun.">
        <title>Large-scale genome sequencing of mycorrhizal fungi provides insights into the early evolution of symbiotic traits.</title>
        <authorList>
            <person name="Miyauchi S."/>
            <person name="Kiss E."/>
            <person name="Kuo A."/>
            <person name="Drula E."/>
            <person name="Kohler A."/>
            <person name="Sanchez-Garcia M."/>
            <person name="Morin E."/>
            <person name="Andreopoulos B."/>
            <person name="Barry K.W."/>
            <person name="Bonito G."/>
            <person name="Buee M."/>
            <person name="Carver A."/>
            <person name="Chen C."/>
            <person name="Cichocki N."/>
            <person name="Clum A."/>
            <person name="Culley D."/>
            <person name="Crous P.W."/>
            <person name="Fauchery L."/>
            <person name="Girlanda M."/>
            <person name="Hayes R.D."/>
            <person name="Keri Z."/>
            <person name="LaButti K."/>
            <person name="Lipzen A."/>
            <person name="Lombard V."/>
            <person name="Magnuson J."/>
            <person name="Maillard F."/>
            <person name="Murat C."/>
            <person name="Nolan M."/>
            <person name="Ohm R.A."/>
            <person name="Pangilinan J."/>
            <person name="Pereira M.F."/>
            <person name="Perotto S."/>
            <person name="Peter M."/>
            <person name="Pfister S."/>
            <person name="Riley R."/>
            <person name="Sitrit Y."/>
            <person name="Stielow J.B."/>
            <person name="Szollosi G."/>
            <person name="Zifcakova L."/>
            <person name="Stursova M."/>
            <person name="Spatafora J.W."/>
            <person name="Tedersoo L."/>
            <person name="Vaario L.M."/>
            <person name="Yamada A."/>
            <person name="Yan M."/>
            <person name="Wang P."/>
            <person name="Xu J."/>
            <person name="Bruns T."/>
            <person name="Baldrian P."/>
            <person name="Vilgalys R."/>
            <person name="Dunand C."/>
            <person name="Henrissat B."/>
            <person name="Grigoriev I.V."/>
            <person name="Hibbett D."/>
            <person name="Nagy L.G."/>
            <person name="Martin F.M."/>
        </authorList>
    </citation>
    <scope>NUCLEOTIDE SEQUENCE</scope>
    <source>
        <strain evidence="1">P2</strain>
    </source>
</reference>
<protein>
    <submittedName>
        <fullName evidence="1">Uncharacterized protein</fullName>
    </submittedName>
</protein>
<evidence type="ECO:0000313" key="1">
    <source>
        <dbReference type="EMBL" id="KAF9649201.1"/>
    </source>
</evidence>
<accession>A0ACB6ZJ77</accession>
<sequence>MVSPYDIATFLNNCVDVRHDVLDRPSGSAATRDSHWYGRLKFIVYDKTTVDGIDRAAPVKPGLVGGLGLEPGKRVAWKSAGLPYKTGATSARAHRDTSPLLLKGFLHRDIGIGNVLMLDPPVTTKSFESETPGVEQLMAQPTLEDDDQRRAHEDELARHAELLAQTIKEMGPLDKCHGFVIDSNMAARLEDCFTSPETEVRYGTYEFTSTNLLDTMWSSDPDLHSPIDDLKSFYYTTQWAAAFNDGASGEKYVGNKIERFRKMIAGSAYEWEWAKALVQNVHPTSARVVEEYGPFFAQSLVILRPWSTNFGSLGADWEEAIDQTEALDDRDKEKHLAWNFLIFAYRGVKEYFQLLHRHRTSLQGAV</sequence>
<proteinExistence type="predicted"/>
<evidence type="ECO:0000313" key="2">
    <source>
        <dbReference type="Proteomes" id="UP000886501"/>
    </source>
</evidence>
<organism evidence="1 2">
    <name type="scientific">Thelephora ganbajun</name>
    <name type="common">Ganba fungus</name>
    <dbReference type="NCBI Taxonomy" id="370292"/>
    <lineage>
        <taxon>Eukaryota</taxon>
        <taxon>Fungi</taxon>
        <taxon>Dikarya</taxon>
        <taxon>Basidiomycota</taxon>
        <taxon>Agaricomycotina</taxon>
        <taxon>Agaricomycetes</taxon>
        <taxon>Thelephorales</taxon>
        <taxon>Thelephoraceae</taxon>
        <taxon>Thelephora</taxon>
    </lineage>
</organism>
<keyword evidence="2" id="KW-1185">Reference proteome</keyword>
<reference evidence="1" key="1">
    <citation type="submission" date="2019-10" db="EMBL/GenBank/DDBJ databases">
        <authorList>
            <consortium name="DOE Joint Genome Institute"/>
            <person name="Kuo A."/>
            <person name="Miyauchi S."/>
            <person name="Kiss E."/>
            <person name="Drula E."/>
            <person name="Kohler A."/>
            <person name="Sanchez-Garcia M."/>
            <person name="Andreopoulos B."/>
            <person name="Barry K.W."/>
            <person name="Bonito G."/>
            <person name="Buee M."/>
            <person name="Carver A."/>
            <person name="Chen C."/>
            <person name="Cichocki N."/>
            <person name="Clum A."/>
            <person name="Culley D."/>
            <person name="Crous P.W."/>
            <person name="Fauchery L."/>
            <person name="Girlanda M."/>
            <person name="Hayes R."/>
            <person name="Keri Z."/>
            <person name="Labutti K."/>
            <person name="Lipzen A."/>
            <person name="Lombard V."/>
            <person name="Magnuson J."/>
            <person name="Maillard F."/>
            <person name="Morin E."/>
            <person name="Murat C."/>
            <person name="Nolan M."/>
            <person name="Ohm R."/>
            <person name="Pangilinan J."/>
            <person name="Pereira M."/>
            <person name="Perotto S."/>
            <person name="Peter M."/>
            <person name="Riley R."/>
            <person name="Sitrit Y."/>
            <person name="Stielow B."/>
            <person name="Szollosi G."/>
            <person name="Zifcakova L."/>
            <person name="Stursova M."/>
            <person name="Spatafora J.W."/>
            <person name="Tedersoo L."/>
            <person name="Vaario L.-M."/>
            <person name="Yamada A."/>
            <person name="Yan M."/>
            <person name="Wang P."/>
            <person name="Xu J."/>
            <person name="Bruns T."/>
            <person name="Baldrian P."/>
            <person name="Vilgalys R."/>
            <person name="Henrissat B."/>
            <person name="Grigoriev I.V."/>
            <person name="Hibbett D."/>
            <person name="Nagy L.G."/>
            <person name="Martin F.M."/>
        </authorList>
    </citation>
    <scope>NUCLEOTIDE SEQUENCE</scope>
    <source>
        <strain evidence="1">P2</strain>
    </source>
</reference>
<gene>
    <name evidence="1" type="ORF">BDM02DRAFT_3268903</name>
</gene>